<evidence type="ECO:0000256" key="5">
    <source>
        <dbReference type="ARBA" id="ARBA00022840"/>
    </source>
</evidence>
<dbReference type="InterPro" id="IPR007373">
    <property type="entry name" value="Thiamin_PyroPKinase_B1-bd"/>
</dbReference>
<evidence type="ECO:0000256" key="3">
    <source>
        <dbReference type="ARBA" id="ARBA00022741"/>
    </source>
</evidence>
<dbReference type="Proteomes" id="UP001465755">
    <property type="component" value="Unassembled WGS sequence"/>
</dbReference>
<dbReference type="InterPro" id="IPR006282">
    <property type="entry name" value="Thi_PPkinase"/>
</dbReference>
<organism evidence="8 9">
    <name type="scientific">Symbiochloris irregularis</name>
    <dbReference type="NCBI Taxonomy" id="706552"/>
    <lineage>
        <taxon>Eukaryota</taxon>
        <taxon>Viridiplantae</taxon>
        <taxon>Chlorophyta</taxon>
        <taxon>core chlorophytes</taxon>
        <taxon>Trebouxiophyceae</taxon>
        <taxon>Trebouxiales</taxon>
        <taxon>Trebouxiaceae</taxon>
        <taxon>Symbiochloris</taxon>
    </lineage>
</organism>
<reference evidence="8 9" key="1">
    <citation type="journal article" date="2024" name="Nat. Commun.">
        <title>Phylogenomics reveals the evolutionary origins of lichenization in chlorophyte algae.</title>
        <authorList>
            <person name="Puginier C."/>
            <person name="Libourel C."/>
            <person name="Otte J."/>
            <person name="Skaloud P."/>
            <person name="Haon M."/>
            <person name="Grisel S."/>
            <person name="Petersen M."/>
            <person name="Berrin J.G."/>
            <person name="Delaux P.M."/>
            <person name="Dal Grande F."/>
            <person name="Keller J."/>
        </authorList>
    </citation>
    <scope>NUCLEOTIDE SEQUENCE [LARGE SCALE GENOMIC DNA]</scope>
    <source>
        <strain evidence="8 9">SAG 2036</strain>
    </source>
</reference>
<evidence type="ECO:0000256" key="2">
    <source>
        <dbReference type="ARBA" id="ARBA00022679"/>
    </source>
</evidence>
<proteinExistence type="predicted"/>
<dbReference type="InterPro" id="IPR036759">
    <property type="entry name" value="TPK_catalytic_sf"/>
</dbReference>
<dbReference type="SUPFAM" id="SSF63999">
    <property type="entry name" value="Thiamin pyrophosphokinase, catalytic domain"/>
    <property type="match status" value="1"/>
</dbReference>
<dbReference type="InterPro" id="IPR007371">
    <property type="entry name" value="TPK_catalytic"/>
</dbReference>
<keyword evidence="4" id="KW-0418">Kinase</keyword>
<dbReference type="Pfam" id="PF04263">
    <property type="entry name" value="TPK_catalytic"/>
    <property type="match status" value="1"/>
</dbReference>
<sequence length="225" mass="25005">MTGTSYSSVYSEFLREHLPPDDRLVLVTLNWRLPADTLAFWNKAQLRLCADGDVEDFYREQGKTEFTNLAEDQDSTDLEKCLTCARQHVASHADAFPKRCRTTLLVLGAFGGRLDHTLGNLSVLFANPEADRATPVVLLGEEGNIARCIPRGRTVIHPCREHEGPQCGLLTISGPATCTFTGLKWNLENAKMEMGGLLSTCNVIEEDLITIDTDTPLLWITQLRT</sequence>
<name>A0AAW1NWF4_9CHLO</name>
<dbReference type="EC" id="2.7.6.2" evidence="1"/>
<keyword evidence="3" id="KW-0547">Nucleotide-binding</keyword>
<evidence type="ECO:0000256" key="6">
    <source>
        <dbReference type="ARBA" id="ARBA00025120"/>
    </source>
</evidence>
<dbReference type="GO" id="GO:0016301">
    <property type="term" value="F:kinase activity"/>
    <property type="evidence" value="ECO:0007669"/>
    <property type="project" value="UniProtKB-KW"/>
</dbReference>
<evidence type="ECO:0000259" key="7">
    <source>
        <dbReference type="SMART" id="SM00983"/>
    </source>
</evidence>
<dbReference type="GO" id="GO:0005524">
    <property type="term" value="F:ATP binding"/>
    <property type="evidence" value="ECO:0007669"/>
    <property type="project" value="UniProtKB-KW"/>
</dbReference>
<dbReference type="SUPFAM" id="SSF63862">
    <property type="entry name" value="Thiamin pyrophosphokinase, substrate-binding domain"/>
    <property type="match status" value="1"/>
</dbReference>
<dbReference type="GO" id="GO:0009229">
    <property type="term" value="P:thiamine diphosphate biosynthetic process"/>
    <property type="evidence" value="ECO:0007669"/>
    <property type="project" value="InterPro"/>
</dbReference>
<dbReference type="Pfam" id="PF04265">
    <property type="entry name" value="TPK_B1_binding"/>
    <property type="match status" value="1"/>
</dbReference>
<dbReference type="AlphaFoldDB" id="A0AAW1NWF4"/>
<keyword evidence="9" id="KW-1185">Reference proteome</keyword>
<dbReference type="GO" id="GO:0006772">
    <property type="term" value="P:thiamine metabolic process"/>
    <property type="evidence" value="ECO:0007669"/>
    <property type="project" value="InterPro"/>
</dbReference>
<dbReference type="PANTHER" id="PTHR13622">
    <property type="entry name" value="THIAMIN PYROPHOSPHOKINASE"/>
    <property type="match status" value="1"/>
</dbReference>
<evidence type="ECO:0000313" key="8">
    <source>
        <dbReference type="EMBL" id="KAK9797066.1"/>
    </source>
</evidence>
<accession>A0AAW1NWF4</accession>
<dbReference type="Gene3D" id="3.40.50.10240">
    <property type="entry name" value="Thiamin pyrophosphokinase, catalytic domain"/>
    <property type="match status" value="1"/>
</dbReference>
<dbReference type="EMBL" id="JALJOQ010000109">
    <property type="protein sequence ID" value="KAK9797066.1"/>
    <property type="molecule type" value="Genomic_DNA"/>
</dbReference>
<keyword evidence="5" id="KW-0067">ATP-binding</keyword>
<feature type="domain" description="Thiamin pyrophosphokinase thiamin-binding" evidence="7">
    <location>
        <begin position="152"/>
        <end position="217"/>
    </location>
</feature>
<dbReference type="PANTHER" id="PTHR13622:SF8">
    <property type="entry name" value="THIAMIN PYROPHOSPHOKINASE 1"/>
    <property type="match status" value="1"/>
</dbReference>
<dbReference type="CDD" id="cd07995">
    <property type="entry name" value="TPK"/>
    <property type="match status" value="1"/>
</dbReference>
<comment type="function">
    <text evidence="6">Catalyzes the phosphorylation of thiamine to thiamine pyrophosphate (TPP). TPP is an active cofactor for enzymes involved in glycolysis and energy production. Plant leaves require high levels of TPP for photosynthesis and carbohydrate metabolism.</text>
</comment>
<dbReference type="InterPro" id="IPR036371">
    <property type="entry name" value="TPK_B1-bd_sf"/>
</dbReference>
<dbReference type="SMART" id="SM00983">
    <property type="entry name" value="TPK_B1_binding"/>
    <property type="match status" value="1"/>
</dbReference>
<evidence type="ECO:0000313" key="9">
    <source>
        <dbReference type="Proteomes" id="UP001465755"/>
    </source>
</evidence>
<keyword evidence="2" id="KW-0808">Transferase</keyword>
<evidence type="ECO:0000256" key="4">
    <source>
        <dbReference type="ARBA" id="ARBA00022777"/>
    </source>
</evidence>
<evidence type="ECO:0000256" key="1">
    <source>
        <dbReference type="ARBA" id="ARBA00013245"/>
    </source>
</evidence>
<dbReference type="GO" id="GO:0030975">
    <property type="term" value="F:thiamine binding"/>
    <property type="evidence" value="ECO:0007669"/>
    <property type="project" value="InterPro"/>
</dbReference>
<protein>
    <recommendedName>
        <fullName evidence="1">thiamine diphosphokinase</fullName>
        <ecNumber evidence="1">2.7.6.2</ecNumber>
    </recommendedName>
</protein>
<dbReference type="NCBIfam" id="TIGR01378">
    <property type="entry name" value="thi_PPkinase"/>
    <property type="match status" value="1"/>
</dbReference>
<dbReference type="GO" id="GO:0004788">
    <property type="term" value="F:thiamine diphosphokinase activity"/>
    <property type="evidence" value="ECO:0007669"/>
    <property type="project" value="UniProtKB-EC"/>
</dbReference>
<gene>
    <name evidence="8" type="ORF">WJX73_001041</name>
</gene>
<comment type="caution">
    <text evidence="8">The sequence shown here is derived from an EMBL/GenBank/DDBJ whole genome shotgun (WGS) entry which is preliminary data.</text>
</comment>